<reference evidence="2 3" key="1">
    <citation type="journal article" date="2024" name="Commun. Biol.">
        <title>Comparative genomic analysis of thermophilic fungi reveals convergent evolutionary adaptations and gene losses.</title>
        <authorList>
            <person name="Steindorff A.S."/>
            <person name="Aguilar-Pontes M.V."/>
            <person name="Robinson A.J."/>
            <person name="Andreopoulos B."/>
            <person name="LaButti K."/>
            <person name="Kuo A."/>
            <person name="Mondo S."/>
            <person name="Riley R."/>
            <person name="Otillar R."/>
            <person name="Haridas S."/>
            <person name="Lipzen A."/>
            <person name="Grimwood J."/>
            <person name="Schmutz J."/>
            <person name="Clum A."/>
            <person name="Reid I.D."/>
            <person name="Moisan M.C."/>
            <person name="Butler G."/>
            <person name="Nguyen T.T.M."/>
            <person name="Dewar K."/>
            <person name="Conant G."/>
            <person name="Drula E."/>
            <person name="Henrissat B."/>
            <person name="Hansel C."/>
            <person name="Singer S."/>
            <person name="Hutchinson M.I."/>
            <person name="de Vries R.P."/>
            <person name="Natvig D.O."/>
            <person name="Powell A.J."/>
            <person name="Tsang A."/>
            <person name="Grigoriev I.V."/>
        </authorList>
    </citation>
    <scope>NUCLEOTIDE SEQUENCE [LARGE SCALE GENOMIC DNA]</scope>
    <source>
        <strain evidence="2 3">CBS 494.80</strain>
    </source>
</reference>
<sequence length="209" mass="21907">MMKAASMLQTRPAICMALLAIIAITQGAAIPTTADPLLIDTKSDKDTTPALSLPEIIPGPGLPSLASLNVTSTDLYAMPVPPNFSPSVTGRSASPASMQKRAQFCYDFYSNKCSTFWAVGCYNYLNMLGTTACGGGTSWFTMCSVGACTVSGHAQGTISVSSYCRDVAFGVSVIAYTCPHDSWNAGAGEMFFLSCASVITGFLLTCLEI</sequence>
<evidence type="ECO:0000256" key="1">
    <source>
        <dbReference type="SAM" id="SignalP"/>
    </source>
</evidence>
<evidence type="ECO:0000313" key="2">
    <source>
        <dbReference type="EMBL" id="KAL2072934.1"/>
    </source>
</evidence>
<dbReference type="Proteomes" id="UP001595075">
    <property type="component" value="Unassembled WGS sequence"/>
</dbReference>
<feature type="signal peptide" evidence="1">
    <location>
        <begin position="1"/>
        <end position="27"/>
    </location>
</feature>
<comment type="caution">
    <text evidence="2">The sequence shown here is derived from an EMBL/GenBank/DDBJ whole genome shotgun (WGS) entry which is preliminary data.</text>
</comment>
<accession>A0ABR4CV24</accession>
<keyword evidence="3" id="KW-1185">Reference proteome</keyword>
<evidence type="ECO:0000313" key="3">
    <source>
        <dbReference type="Proteomes" id="UP001595075"/>
    </source>
</evidence>
<name>A0ABR4CV24_9HELO</name>
<gene>
    <name evidence="2" type="ORF">VTL71DRAFT_10258</name>
</gene>
<proteinExistence type="predicted"/>
<dbReference type="EMBL" id="JAZHXI010000003">
    <property type="protein sequence ID" value="KAL2072934.1"/>
    <property type="molecule type" value="Genomic_DNA"/>
</dbReference>
<feature type="chain" id="PRO_5046972509" evidence="1">
    <location>
        <begin position="28"/>
        <end position="209"/>
    </location>
</feature>
<keyword evidence="1" id="KW-0732">Signal</keyword>
<organism evidence="2 3">
    <name type="scientific">Oculimacula yallundae</name>
    <dbReference type="NCBI Taxonomy" id="86028"/>
    <lineage>
        <taxon>Eukaryota</taxon>
        <taxon>Fungi</taxon>
        <taxon>Dikarya</taxon>
        <taxon>Ascomycota</taxon>
        <taxon>Pezizomycotina</taxon>
        <taxon>Leotiomycetes</taxon>
        <taxon>Helotiales</taxon>
        <taxon>Ploettnerulaceae</taxon>
        <taxon>Oculimacula</taxon>
    </lineage>
</organism>
<protein>
    <submittedName>
        <fullName evidence="2">Uncharacterized protein</fullName>
    </submittedName>
</protein>